<dbReference type="InterPro" id="IPR001025">
    <property type="entry name" value="BAH_dom"/>
</dbReference>
<evidence type="ECO:0000313" key="12">
    <source>
        <dbReference type="Proteomes" id="UP000664132"/>
    </source>
</evidence>
<feature type="region of interest" description="Disordered" evidence="9">
    <location>
        <begin position="75"/>
        <end position="114"/>
    </location>
</feature>
<evidence type="ECO:0000256" key="3">
    <source>
        <dbReference type="ARBA" id="ARBA00022603"/>
    </source>
</evidence>
<feature type="compositionally biased region" description="Polar residues" evidence="9">
    <location>
        <begin position="75"/>
        <end position="87"/>
    </location>
</feature>
<evidence type="ECO:0000256" key="4">
    <source>
        <dbReference type="ARBA" id="ARBA00022679"/>
    </source>
</evidence>
<evidence type="ECO:0000313" key="11">
    <source>
        <dbReference type="EMBL" id="KAG4423190.1"/>
    </source>
</evidence>
<dbReference type="GO" id="GO:0003677">
    <property type="term" value="F:DNA binding"/>
    <property type="evidence" value="ECO:0007669"/>
    <property type="project" value="UniProtKB-KW"/>
</dbReference>
<evidence type="ECO:0000256" key="1">
    <source>
        <dbReference type="ARBA" id="ARBA00004123"/>
    </source>
</evidence>
<feature type="domain" description="BAH" evidence="10">
    <location>
        <begin position="518"/>
        <end position="657"/>
    </location>
</feature>
<keyword evidence="5 8" id="KW-0949">S-adenosyl-L-methionine</keyword>
<feature type="compositionally biased region" description="Basic residues" evidence="9">
    <location>
        <begin position="1430"/>
        <end position="1445"/>
    </location>
</feature>
<evidence type="ECO:0000256" key="8">
    <source>
        <dbReference type="PROSITE-ProRule" id="PRU01016"/>
    </source>
</evidence>
<dbReference type="InterPro" id="IPR018117">
    <property type="entry name" value="C5_DNA_meth_AS"/>
</dbReference>
<comment type="caution">
    <text evidence="11">The sequence shown here is derived from an EMBL/GenBank/DDBJ whole genome shotgun (WGS) entry which is preliminary data.</text>
</comment>
<dbReference type="Gene3D" id="3.90.120.10">
    <property type="entry name" value="DNA Methylase, subunit A, domain 2"/>
    <property type="match status" value="1"/>
</dbReference>
<dbReference type="PANTHER" id="PTHR10629">
    <property type="entry name" value="CYTOSINE-SPECIFIC METHYLTRANSFERASE"/>
    <property type="match status" value="1"/>
</dbReference>
<dbReference type="InterPro" id="IPR057215">
    <property type="entry name" value="DUF7893"/>
</dbReference>
<dbReference type="GO" id="GO:0003682">
    <property type="term" value="F:chromatin binding"/>
    <property type="evidence" value="ECO:0007669"/>
    <property type="project" value="InterPro"/>
</dbReference>
<dbReference type="InterPro" id="IPR001525">
    <property type="entry name" value="C5_MeTfrase"/>
</dbReference>
<dbReference type="InterPro" id="IPR043151">
    <property type="entry name" value="BAH_sf"/>
</dbReference>
<feature type="compositionally biased region" description="Basic and acidic residues" evidence="9">
    <location>
        <begin position="1354"/>
        <end position="1372"/>
    </location>
</feature>
<feature type="active site" evidence="8">
    <location>
        <position position="890"/>
    </location>
</feature>
<dbReference type="Gene3D" id="2.30.30.490">
    <property type="match status" value="1"/>
</dbReference>
<dbReference type="PROSITE" id="PS51038">
    <property type="entry name" value="BAH"/>
    <property type="match status" value="1"/>
</dbReference>
<keyword evidence="6" id="KW-0238">DNA-binding</keyword>
<feature type="region of interest" description="Disordered" evidence="9">
    <location>
        <begin position="1419"/>
        <end position="1484"/>
    </location>
</feature>
<organism evidence="11 12">
    <name type="scientific">Cadophora malorum</name>
    <dbReference type="NCBI Taxonomy" id="108018"/>
    <lineage>
        <taxon>Eukaryota</taxon>
        <taxon>Fungi</taxon>
        <taxon>Dikarya</taxon>
        <taxon>Ascomycota</taxon>
        <taxon>Pezizomycotina</taxon>
        <taxon>Leotiomycetes</taxon>
        <taxon>Helotiales</taxon>
        <taxon>Ploettnerulaceae</taxon>
        <taxon>Cadophora</taxon>
    </lineage>
</organism>
<evidence type="ECO:0000256" key="9">
    <source>
        <dbReference type="SAM" id="MobiDB-lite"/>
    </source>
</evidence>
<feature type="compositionally biased region" description="Polar residues" evidence="9">
    <location>
        <begin position="94"/>
        <end position="114"/>
    </location>
</feature>
<dbReference type="PANTHER" id="PTHR10629:SF54">
    <property type="entry name" value="DNA METHYLTRANSFERASE DIM-2"/>
    <property type="match status" value="1"/>
</dbReference>
<dbReference type="InterPro" id="IPR050390">
    <property type="entry name" value="C5-Methyltransferase"/>
</dbReference>
<evidence type="ECO:0000256" key="6">
    <source>
        <dbReference type="ARBA" id="ARBA00023125"/>
    </source>
</evidence>
<evidence type="ECO:0000259" key="10">
    <source>
        <dbReference type="PROSITE" id="PS51038"/>
    </source>
</evidence>
<dbReference type="Pfam" id="PF00145">
    <property type="entry name" value="DNA_methylase"/>
    <property type="match status" value="1"/>
</dbReference>
<dbReference type="EC" id="2.1.1.37" evidence="2"/>
<feature type="region of interest" description="Disordered" evidence="9">
    <location>
        <begin position="1310"/>
        <end position="1377"/>
    </location>
</feature>
<comment type="subcellular location">
    <subcellularLocation>
        <location evidence="1">Nucleus</location>
    </subcellularLocation>
</comment>
<accession>A0A8H7WE92</accession>
<evidence type="ECO:0000256" key="5">
    <source>
        <dbReference type="ARBA" id="ARBA00022691"/>
    </source>
</evidence>
<reference evidence="11" key="1">
    <citation type="submission" date="2021-02" db="EMBL/GenBank/DDBJ databases">
        <title>Genome sequence Cadophora malorum strain M34.</title>
        <authorList>
            <person name="Stefanovic E."/>
            <person name="Vu D."/>
            <person name="Scully C."/>
            <person name="Dijksterhuis J."/>
            <person name="Roader J."/>
            <person name="Houbraken J."/>
        </authorList>
    </citation>
    <scope>NUCLEOTIDE SEQUENCE</scope>
    <source>
        <strain evidence="11">M34</strain>
    </source>
</reference>
<dbReference type="GO" id="GO:0005634">
    <property type="term" value="C:nucleus"/>
    <property type="evidence" value="ECO:0007669"/>
    <property type="project" value="UniProtKB-SubCell"/>
</dbReference>
<dbReference type="PROSITE" id="PS00094">
    <property type="entry name" value="C5_MTASE_1"/>
    <property type="match status" value="1"/>
</dbReference>
<dbReference type="Pfam" id="PF25423">
    <property type="entry name" value="DUF7893"/>
    <property type="match status" value="1"/>
</dbReference>
<dbReference type="OrthoDB" id="5376140at2759"/>
<proteinExistence type="inferred from homology"/>
<sequence>MELANSVRRLEYCDFRDPPQYSDDIGSRNATLDKRIIRPYVHPQSSVSRSTQAPLRSLEDVSLEALHHGESTLLSNASGSEYCSDMQSGRRHATQASHDSRTLSTSNAHNTSDLSELSDTFFGLSEVEKGETMPRVSGASEEEPIPCHRQKVNVEQPPDSPTLQPRQLQAIKPISKQNNFFSPIPVSTEATAVEQLSHNHTLAHTDRQSCEVPSRLSPNCDGFIELELSEFSIYLPDNKFQPFSMRGLQHLGTRFNNIGFLFDGILSLGTTSHYVQDVPFKVRSIGNYGEDLHVVGHHIWIQSEMNAETNIFYRLGKPSPEYARFHDEFIWLADFAKHFVDYLQASDRPISLHRFRRNFNEWLVETHSISSEFQKWYKRYNKEDFRSAVSVNIAFLFTESMGVNPDLKSHPVWSEVMLQDSVFKQEIKEQETIVTEYVYECFKDIRFVHHLKVIPSTSFSSARKPSITTATESTQHNLDEVIIHSPSVAPSIVRNQSVSLSAVRPTMDQDIKIGVVLSVTKDGTQSLWKDETSRWKVADDCWYVYVQKIYPVRDGKSTYDVIWLYRPSDTSCAKMKYPYPKELFMSDNCTCLRNRIAADEILGIVPVQWYGQPSEADQGYFIRQTYLQNDRFVTLDEQHKICEHLRGQPNTSLSKLEPVYPVGSTVLVPARYKSKHGLEPFEIDSYVAEGVKQITVLRRLLRRQEFDKSGEKNELIYTDEFEKVPTHKIQRTCLVRFYKESDVSKQTIPVPYNRKGNGNAFYITTRLVEKNGKKILKPIGATIPKSLIQGFDPLDPPARNVLNGLDLFCGGGNFGRGLEEGGAVRNRWAVDIDKNAIHTYNANLDESDPTKLFFGSVNDILAQAMRGNPKNSDLIPLPGEVDFISAGSPCQGFSSLNNEPNNEKGLRNQSLIASVAAYVDFYRPKYGILENVLSIAKKGRGRDEDVMSQLICAIVGMGYQVQLSVLDAWSFGSPQSRGRLFLTFAAPGLKPMEHPELSHSHPPNALSRGLGKLANGQAFGVRRSGPTPFEWVTLEESMSDLPALRDGATYQCIPFPGHVMVGTLTEQLRRRIESIPTHPRGMNFYKAWNEGRGPMTPKELEQFPPFHKKDGTMRAMYKPQSRAYTRVDPKGIFPCMTVAVSPGDIVMGYGIHWDEQRMFTAMEGRRIQNVPEHEVFLGSPSEVWKILGNSVNRNVSLALGLSLRDAWLANDPAIYRPPVLSEAALLGLSRIRGSRLPSRPPMATKTKKIRRSTGRGVRANNILPSLPQRVNPSDDESGLTEWTCNFMMSLDLMPSVDPEPALKLVTNVATASSSVRRTKESLKRPHKALQETIGMSIDRRKESPRASSTSPACRDTHIDGNRSSREVHEKSASRRSAALSKLQQVARESLRQIDHRLAPSQESNENADSDLEVISASLVTRAQSRDSHEPRRHRRKLLSRPRRKQPPIFINLLSDDDNGDVVLPTQRQSQTPRDIKQQQQRNESYSKAIPPHQLDFPLADRVQGSRTQRHRSPNTRPILIHERPYCSKAKPAQRSVIEPRYDSHLITLNHMSGPLPPAVSSPSLSNEPAADASTDELHHQDLRNDIVRRERVGTPLESREAPTSDMETRAIGVGSAISPPKYVPVDNGGFMAYFQTSRYMGQNNRSGNRRVR</sequence>
<dbReference type="Proteomes" id="UP000664132">
    <property type="component" value="Unassembled WGS sequence"/>
</dbReference>
<dbReference type="GO" id="GO:0032259">
    <property type="term" value="P:methylation"/>
    <property type="evidence" value="ECO:0007669"/>
    <property type="project" value="UniProtKB-KW"/>
</dbReference>
<evidence type="ECO:0000256" key="2">
    <source>
        <dbReference type="ARBA" id="ARBA00011975"/>
    </source>
</evidence>
<name>A0A8H7WE92_9HELO</name>
<dbReference type="SUPFAM" id="SSF53335">
    <property type="entry name" value="S-adenosyl-L-methionine-dependent methyltransferases"/>
    <property type="match status" value="1"/>
</dbReference>
<protein>
    <recommendedName>
        <fullName evidence="2">DNA (cytosine-5-)-methyltransferase</fullName>
        <ecNumber evidence="2">2.1.1.37</ecNumber>
    </recommendedName>
</protein>
<evidence type="ECO:0000256" key="7">
    <source>
        <dbReference type="ARBA" id="ARBA00023242"/>
    </source>
</evidence>
<keyword evidence="12" id="KW-1185">Reference proteome</keyword>
<keyword evidence="7" id="KW-0539">Nucleus</keyword>
<dbReference type="InterPro" id="IPR029063">
    <property type="entry name" value="SAM-dependent_MTases_sf"/>
</dbReference>
<feature type="region of interest" description="Disordered" evidence="9">
    <location>
        <begin position="1554"/>
        <end position="1575"/>
    </location>
</feature>
<dbReference type="EMBL" id="JAFJYH010000038">
    <property type="protein sequence ID" value="KAG4423190.1"/>
    <property type="molecule type" value="Genomic_DNA"/>
</dbReference>
<keyword evidence="4 8" id="KW-0808">Transferase</keyword>
<dbReference type="Gene3D" id="3.40.50.150">
    <property type="entry name" value="Vaccinia Virus protein VP39"/>
    <property type="match status" value="1"/>
</dbReference>
<gene>
    <name evidence="11" type="ORF">IFR04_003688</name>
</gene>
<dbReference type="PROSITE" id="PS51679">
    <property type="entry name" value="SAM_MT_C5"/>
    <property type="match status" value="1"/>
</dbReference>
<dbReference type="PRINTS" id="PR00105">
    <property type="entry name" value="C5METTRFRASE"/>
</dbReference>
<comment type="similarity">
    <text evidence="8">Belongs to the class I-like SAM-binding methyltransferase superfamily. C5-methyltransferase family.</text>
</comment>
<dbReference type="GO" id="GO:0003886">
    <property type="term" value="F:DNA (cytosine-5-)-methyltransferase activity"/>
    <property type="evidence" value="ECO:0007669"/>
    <property type="project" value="UniProtKB-EC"/>
</dbReference>
<keyword evidence="3 8" id="KW-0489">Methyltransferase</keyword>
<dbReference type="GO" id="GO:0044027">
    <property type="term" value="P:negative regulation of gene expression via chromosomal CpG island methylation"/>
    <property type="evidence" value="ECO:0007669"/>
    <property type="project" value="TreeGrafter"/>
</dbReference>
<feature type="compositionally biased region" description="Polar residues" evidence="9">
    <location>
        <begin position="1465"/>
        <end position="1484"/>
    </location>
</feature>